<sequence length="52" mass="5774">MNSGTKRTSMISFTPAKVSANHLSLSIDIKYSPLPYDLLGEWDFSGFVEFCA</sequence>
<organism evidence="1 2">
    <name type="scientific">Flemingia macrophylla</name>
    <dbReference type="NCBI Taxonomy" id="520843"/>
    <lineage>
        <taxon>Eukaryota</taxon>
        <taxon>Viridiplantae</taxon>
        <taxon>Streptophyta</taxon>
        <taxon>Embryophyta</taxon>
        <taxon>Tracheophyta</taxon>
        <taxon>Spermatophyta</taxon>
        <taxon>Magnoliopsida</taxon>
        <taxon>eudicotyledons</taxon>
        <taxon>Gunneridae</taxon>
        <taxon>Pentapetalae</taxon>
        <taxon>rosids</taxon>
        <taxon>fabids</taxon>
        <taxon>Fabales</taxon>
        <taxon>Fabaceae</taxon>
        <taxon>Papilionoideae</taxon>
        <taxon>50 kb inversion clade</taxon>
        <taxon>NPAAA clade</taxon>
        <taxon>indigoferoid/millettioid clade</taxon>
        <taxon>Phaseoleae</taxon>
        <taxon>Flemingia</taxon>
    </lineage>
</organism>
<evidence type="ECO:0000313" key="1">
    <source>
        <dbReference type="EMBL" id="KAL2332899.1"/>
    </source>
</evidence>
<accession>A0ABD1MAV0</accession>
<reference evidence="1 2" key="1">
    <citation type="submission" date="2024-08" db="EMBL/GenBank/DDBJ databases">
        <title>Insights into the chromosomal genome structure of Flemingia macrophylla.</title>
        <authorList>
            <person name="Ding Y."/>
            <person name="Zhao Y."/>
            <person name="Bi W."/>
            <person name="Wu M."/>
            <person name="Zhao G."/>
            <person name="Gong Y."/>
            <person name="Li W."/>
            <person name="Zhang P."/>
        </authorList>
    </citation>
    <scope>NUCLEOTIDE SEQUENCE [LARGE SCALE GENOMIC DNA]</scope>
    <source>
        <strain evidence="1">DYQJB</strain>
        <tissue evidence="1">Leaf</tissue>
    </source>
</reference>
<dbReference type="AlphaFoldDB" id="A0ABD1MAV0"/>
<dbReference type="Proteomes" id="UP001603857">
    <property type="component" value="Unassembled WGS sequence"/>
</dbReference>
<protein>
    <submittedName>
        <fullName evidence="1">Uncharacterized protein</fullName>
    </submittedName>
</protein>
<evidence type="ECO:0000313" key="2">
    <source>
        <dbReference type="Proteomes" id="UP001603857"/>
    </source>
</evidence>
<name>A0ABD1MAV0_9FABA</name>
<gene>
    <name evidence="1" type="ORF">Fmac_014112</name>
</gene>
<keyword evidence="2" id="KW-1185">Reference proteome</keyword>
<comment type="caution">
    <text evidence="1">The sequence shown here is derived from an EMBL/GenBank/DDBJ whole genome shotgun (WGS) entry which is preliminary data.</text>
</comment>
<proteinExistence type="predicted"/>
<dbReference type="EMBL" id="JBGMDY010000005">
    <property type="protein sequence ID" value="KAL2332899.1"/>
    <property type="molecule type" value="Genomic_DNA"/>
</dbReference>